<dbReference type="EMBL" id="NMUH01000010">
    <property type="protein sequence ID" value="MQL68222.1"/>
    <property type="molecule type" value="Genomic_DNA"/>
</dbReference>
<dbReference type="Proteomes" id="UP000652761">
    <property type="component" value="Unassembled WGS sequence"/>
</dbReference>
<sequence length="83" mass="9433">MSVFTIRVVVTTSSRMEFPTVLYYRTVARLEAVAKAAALERETWQPQKQQQGGASSRSFPYQHPADETSQERQGARRVDETGR</sequence>
<evidence type="ECO:0000256" key="1">
    <source>
        <dbReference type="SAM" id="MobiDB-lite"/>
    </source>
</evidence>
<comment type="caution">
    <text evidence="2">The sequence shown here is derived from an EMBL/GenBank/DDBJ whole genome shotgun (WGS) entry which is preliminary data.</text>
</comment>
<gene>
    <name evidence="2" type="ORF">Taro_000517</name>
</gene>
<accession>A0A843T7A8</accession>
<evidence type="ECO:0000313" key="3">
    <source>
        <dbReference type="Proteomes" id="UP000652761"/>
    </source>
</evidence>
<feature type="region of interest" description="Disordered" evidence="1">
    <location>
        <begin position="40"/>
        <end position="83"/>
    </location>
</feature>
<keyword evidence="3" id="KW-1185">Reference proteome</keyword>
<evidence type="ECO:0000313" key="2">
    <source>
        <dbReference type="EMBL" id="MQL68222.1"/>
    </source>
</evidence>
<feature type="compositionally biased region" description="Polar residues" evidence="1">
    <location>
        <begin position="44"/>
        <end position="59"/>
    </location>
</feature>
<proteinExistence type="predicted"/>
<name>A0A843T7A8_COLES</name>
<reference evidence="2" key="1">
    <citation type="submission" date="2017-07" db="EMBL/GenBank/DDBJ databases">
        <title>Taro Niue Genome Assembly and Annotation.</title>
        <authorList>
            <person name="Atibalentja N."/>
            <person name="Keating K."/>
            <person name="Fields C.J."/>
        </authorList>
    </citation>
    <scope>NUCLEOTIDE SEQUENCE</scope>
    <source>
        <strain evidence="2">Niue_2</strain>
        <tissue evidence="2">Leaf</tissue>
    </source>
</reference>
<protein>
    <submittedName>
        <fullName evidence="2">Uncharacterized protein</fullName>
    </submittedName>
</protein>
<feature type="compositionally biased region" description="Basic and acidic residues" evidence="1">
    <location>
        <begin position="64"/>
        <end position="83"/>
    </location>
</feature>
<organism evidence="2 3">
    <name type="scientific">Colocasia esculenta</name>
    <name type="common">Wild taro</name>
    <name type="synonym">Arum esculentum</name>
    <dbReference type="NCBI Taxonomy" id="4460"/>
    <lineage>
        <taxon>Eukaryota</taxon>
        <taxon>Viridiplantae</taxon>
        <taxon>Streptophyta</taxon>
        <taxon>Embryophyta</taxon>
        <taxon>Tracheophyta</taxon>
        <taxon>Spermatophyta</taxon>
        <taxon>Magnoliopsida</taxon>
        <taxon>Liliopsida</taxon>
        <taxon>Araceae</taxon>
        <taxon>Aroideae</taxon>
        <taxon>Colocasieae</taxon>
        <taxon>Colocasia</taxon>
    </lineage>
</organism>
<dbReference type="AlphaFoldDB" id="A0A843T7A8"/>